<dbReference type="Pfam" id="PF17653">
    <property type="entry name" value="DUF5522"/>
    <property type="match status" value="1"/>
</dbReference>
<gene>
    <name evidence="1" type="ORF">AWC38_SpisGene9422</name>
</gene>
<accession>A0A2B4SA65</accession>
<dbReference type="Proteomes" id="UP000225706">
    <property type="component" value="Unassembled WGS sequence"/>
</dbReference>
<dbReference type="PANTHER" id="PTHR21037:SF2">
    <property type="entry name" value="SIMILAR TO NOVEL PROTEIN"/>
    <property type="match status" value="1"/>
</dbReference>
<comment type="caution">
    <text evidence="1">The sequence shown here is derived from an EMBL/GenBank/DDBJ whole genome shotgun (WGS) entry which is preliminary data.</text>
</comment>
<evidence type="ECO:0000313" key="2">
    <source>
        <dbReference type="Proteomes" id="UP000225706"/>
    </source>
</evidence>
<evidence type="ECO:0000313" key="1">
    <source>
        <dbReference type="EMBL" id="PFX25923.1"/>
    </source>
</evidence>
<protein>
    <submittedName>
        <fullName evidence="1">Uncharacterized protein</fullName>
    </submittedName>
</protein>
<organism evidence="1 2">
    <name type="scientific">Stylophora pistillata</name>
    <name type="common">Smooth cauliflower coral</name>
    <dbReference type="NCBI Taxonomy" id="50429"/>
    <lineage>
        <taxon>Eukaryota</taxon>
        <taxon>Metazoa</taxon>
        <taxon>Cnidaria</taxon>
        <taxon>Anthozoa</taxon>
        <taxon>Hexacorallia</taxon>
        <taxon>Scleractinia</taxon>
        <taxon>Astrocoeniina</taxon>
        <taxon>Pocilloporidae</taxon>
        <taxon>Stylophora</taxon>
    </lineage>
</organism>
<dbReference type="InterPro" id="IPR040807">
    <property type="entry name" value="DUF5522"/>
</dbReference>
<name>A0A2B4SA65_STYPI</name>
<reference evidence="2" key="1">
    <citation type="journal article" date="2017" name="bioRxiv">
        <title>Comparative analysis of the genomes of Stylophora pistillata and Acropora digitifera provides evidence for extensive differences between species of corals.</title>
        <authorList>
            <person name="Voolstra C.R."/>
            <person name="Li Y."/>
            <person name="Liew Y.J."/>
            <person name="Baumgarten S."/>
            <person name="Zoccola D."/>
            <person name="Flot J.-F."/>
            <person name="Tambutte S."/>
            <person name="Allemand D."/>
            <person name="Aranda M."/>
        </authorList>
    </citation>
    <scope>NUCLEOTIDE SEQUENCE [LARGE SCALE GENOMIC DNA]</scope>
</reference>
<proteinExistence type="predicted"/>
<dbReference type="OrthoDB" id="274765at2759"/>
<dbReference type="PANTHER" id="PTHR21037">
    <property type="entry name" value="39S RIBOSOMAL PROTEIN L14, MITOCHONDRIAL"/>
    <property type="match status" value="1"/>
</dbReference>
<dbReference type="EMBL" id="LSMT01000138">
    <property type="protein sequence ID" value="PFX25923.1"/>
    <property type="molecule type" value="Genomic_DNA"/>
</dbReference>
<sequence>MLRRGVPLTSLIHSLRQFPGVMSSQANNGSRSPCHCRKSHWKSPITRAPSSCYQNNNEDRVIDKSGDCRPRERGELQWENLSEDEKNVYLAHKTACMNGENGYLDPVTGYMVFTEEFLSKRKTCCGNGCRHCPFGHENVPHSQRKKKFNSAFYV</sequence>
<dbReference type="AlphaFoldDB" id="A0A2B4SA65"/>
<keyword evidence="2" id="KW-1185">Reference proteome</keyword>